<dbReference type="GO" id="GO:0005789">
    <property type="term" value="C:endoplasmic reticulum membrane"/>
    <property type="evidence" value="ECO:0007669"/>
    <property type="project" value="UniProtKB-SubCell"/>
</dbReference>
<feature type="transmembrane region" description="Helical" evidence="7">
    <location>
        <begin position="162"/>
        <end position="185"/>
    </location>
</feature>
<feature type="compositionally biased region" description="Polar residues" evidence="8">
    <location>
        <begin position="246"/>
        <end position="262"/>
    </location>
</feature>
<feature type="region of interest" description="Disordered" evidence="8">
    <location>
        <begin position="216"/>
        <end position="270"/>
    </location>
</feature>
<evidence type="ECO:0000256" key="2">
    <source>
        <dbReference type="ARBA" id="ARBA00008917"/>
    </source>
</evidence>
<feature type="compositionally biased region" description="Polar residues" evidence="8">
    <location>
        <begin position="216"/>
        <end position="236"/>
    </location>
</feature>
<keyword evidence="3 7" id="KW-0812">Transmembrane</keyword>
<evidence type="ECO:0000256" key="3">
    <source>
        <dbReference type="ARBA" id="ARBA00022692"/>
    </source>
</evidence>
<keyword evidence="4 7" id="KW-0256">Endoplasmic reticulum</keyword>
<keyword evidence="5 7" id="KW-1133">Transmembrane helix</keyword>
<organism evidence="9 10">
    <name type="scientific">Nadsonia fulvescens var. elongata DSM 6958</name>
    <dbReference type="NCBI Taxonomy" id="857566"/>
    <lineage>
        <taxon>Eukaryota</taxon>
        <taxon>Fungi</taxon>
        <taxon>Dikarya</taxon>
        <taxon>Ascomycota</taxon>
        <taxon>Saccharomycotina</taxon>
        <taxon>Dipodascomycetes</taxon>
        <taxon>Dipodascales</taxon>
        <taxon>Dipodascales incertae sedis</taxon>
        <taxon>Nadsonia</taxon>
    </lineage>
</organism>
<comment type="subcellular location">
    <subcellularLocation>
        <location evidence="1 7">Endoplasmic reticulum membrane</location>
        <topology evidence="1 7">Multi-pass membrane protein</topology>
    </subcellularLocation>
</comment>
<dbReference type="OrthoDB" id="19102at2759"/>
<dbReference type="PANTHER" id="PTHR11009">
    <property type="entry name" value="DER1-LIKE PROTEIN, DERLIN"/>
    <property type="match status" value="1"/>
</dbReference>
<dbReference type="InterPro" id="IPR035952">
    <property type="entry name" value="Rhomboid-like_sf"/>
</dbReference>
<evidence type="ECO:0000256" key="8">
    <source>
        <dbReference type="SAM" id="MobiDB-lite"/>
    </source>
</evidence>
<evidence type="ECO:0000256" key="4">
    <source>
        <dbReference type="ARBA" id="ARBA00022824"/>
    </source>
</evidence>
<name>A0A1E3PNC4_9ASCO</name>
<accession>A0A1E3PNC4</accession>
<protein>
    <recommendedName>
        <fullName evidence="7">Derlin</fullName>
    </recommendedName>
</protein>
<sequence>MSSDFARVLNSVPPLTRWMTTISTGLFLASRFNLLSLHFFCNYWPWTIGKFQLWRPFTAFFVTLTPFPMSVLFEIYFLYSYGRRVEENKFGNPAHFAFYLSFIAPIIIGLNYFTDEPVYLNALSMALTYTWAQNNTEQPVEFFFVSCKAKHLPILKLVFESVVGSFSTALISATGLVAAHLYLYLDTIYPRTTGKRSPLKIPRFFYTVFRNVNSTGPSSSQIQTDNGHTVHSTSYGSFVEPRDGSSGASMRQSEPVSRTTFHGSGHRLGK</sequence>
<comment type="similarity">
    <text evidence="2 7">Belongs to the derlin family.</text>
</comment>
<dbReference type="InterPro" id="IPR007599">
    <property type="entry name" value="DER1"/>
</dbReference>
<dbReference type="GO" id="GO:0006950">
    <property type="term" value="P:response to stress"/>
    <property type="evidence" value="ECO:0007669"/>
    <property type="project" value="UniProtKB-ARBA"/>
</dbReference>
<feature type="transmembrane region" description="Helical" evidence="7">
    <location>
        <begin position="57"/>
        <end position="82"/>
    </location>
</feature>
<keyword evidence="6 7" id="KW-0472">Membrane</keyword>
<feature type="transmembrane region" description="Helical" evidence="7">
    <location>
        <begin position="21"/>
        <end position="45"/>
    </location>
</feature>
<evidence type="ECO:0000256" key="7">
    <source>
        <dbReference type="RuleBase" id="RU363059"/>
    </source>
</evidence>
<evidence type="ECO:0000313" key="9">
    <source>
        <dbReference type="EMBL" id="ODQ66442.1"/>
    </source>
</evidence>
<evidence type="ECO:0000256" key="6">
    <source>
        <dbReference type="ARBA" id="ARBA00023136"/>
    </source>
</evidence>
<evidence type="ECO:0000256" key="5">
    <source>
        <dbReference type="ARBA" id="ARBA00022989"/>
    </source>
</evidence>
<evidence type="ECO:0000313" key="10">
    <source>
        <dbReference type="Proteomes" id="UP000095009"/>
    </source>
</evidence>
<dbReference type="Gene3D" id="1.20.1540.10">
    <property type="entry name" value="Rhomboid-like"/>
    <property type="match status" value="1"/>
</dbReference>
<feature type="transmembrane region" description="Helical" evidence="7">
    <location>
        <begin position="94"/>
        <end position="113"/>
    </location>
</feature>
<dbReference type="STRING" id="857566.A0A1E3PNC4"/>
<dbReference type="EMBL" id="KV454408">
    <property type="protein sequence ID" value="ODQ66442.1"/>
    <property type="molecule type" value="Genomic_DNA"/>
</dbReference>
<dbReference type="Proteomes" id="UP000095009">
    <property type="component" value="Unassembled WGS sequence"/>
</dbReference>
<evidence type="ECO:0000256" key="1">
    <source>
        <dbReference type="ARBA" id="ARBA00004477"/>
    </source>
</evidence>
<proteinExistence type="inferred from homology"/>
<reference evidence="9 10" key="1">
    <citation type="journal article" date="2016" name="Proc. Natl. Acad. Sci. U.S.A.">
        <title>Comparative genomics of biotechnologically important yeasts.</title>
        <authorList>
            <person name="Riley R."/>
            <person name="Haridas S."/>
            <person name="Wolfe K.H."/>
            <person name="Lopes M.R."/>
            <person name="Hittinger C.T."/>
            <person name="Goeker M."/>
            <person name="Salamov A.A."/>
            <person name="Wisecaver J.H."/>
            <person name="Long T.M."/>
            <person name="Calvey C.H."/>
            <person name="Aerts A.L."/>
            <person name="Barry K.W."/>
            <person name="Choi C."/>
            <person name="Clum A."/>
            <person name="Coughlan A.Y."/>
            <person name="Deshpande S."/>
            <person name="Douglass A.P."/>
            <person name="Hanson S.J."/>
            <person name="Klenk H.-P."/>
            <person name="LaButti K.M."/>
            <person name="Lapidus A."/>
            <person name="Lindquist E.A."/>
            <person name="Lipzen A.M."/>
            <person name="Meier-Kolthoff J.P."/>
            <person name="Ohm R.A."/>
            <person name="Otillar R.P."/>
            <person name="Pangilinan J.L."/>
            <person name="Peng Y."/>
            <person name="Rokas A."/>
            <person name="Rosa C.A."/>
            <person name="Scheuner C."/>
            <person name="Sibirny A.A."/>
            <person name="Slot J.C."/>
            <person name="Stielow J.B."/>
            <person name="Sun H."/>
            <person name="Kurtzman C.P."/>
            <person name="Blackwell M."/>
            <person name="Grigoriev I.V."/>
            <person name="Jeffries T.W."/>
        </authorList>
    </citation>
    <scope>NUCLEOTIDE SEQUENCE [LARGE SCALE GENOMIC DNA]</scope>
    <source>
        <strain evidence="9 10">DSM 6958</strain>
    </source>
</reference>
<dbReference type="SUPFAM" id="SSF144091">
    <property type="entry name" value="Rhomboid-like"/>
    <property type="match status" value="1"/>
</dbReference>
<dbReference type="Pfam" id="PF04511">
    <property type="entry name" value="DER1"/>
    <property type="match status" value="1"/>
</dbReference>
<keyword evidence="10" id="KW-1185">Reference proteome</keyword>
<gene>
    <name evidence="9" type="ORF">NADFUDRAFT_50362</name>
</gene>
<dbReference type="AlphaFoldDB" id="A0A1E3PNC4"/>
<comment type="function">
    <text evidence="7">May be involved in the degradation of misfolded endoplasmic reticulum (ER) luminal proteins.</text>
</comment>